<dbReference type="Proteomes" id="UP001062846">
    <property type="component" value="Chromosome 8"/>
</dbReference>
<evidence type="ECO:0000313" key="1">
    <source>
        <dbReference type="EMBL" id="KAI8544384.1"/>
    </source>
</evidence>
<accession>A0ACC0MUS7</accession>
<protein>
    <submittedName>
        <fullName evidence="1">Uncharacterized protein</fullName>
    </submittedName>
</protein>
<sequence length="56" mass="6504">MVESSSSLACSHIQRERERERDDDGYQIKLLFNELRESSMNAKCFLNSTSIHEIKA</sequence>
<proteinExistence type="predicted"/>
<evidence type="ECO:0000313" key="2">
    <source>
        <dbReference type="Proteomes" id="UP001062846"/>
    </source>
</evidence>
<organism evidence="1 2">
    <name type="scientific">Rhododendron molle</name>
    <name type="common">Chinese azalea</name>
    <name type="synonym">Azalea mollis</name>
    <dbReference type="NCBI Taxonomy" id="49168"/>
    <lineage>
        <taxon>Eukaryota</taxon>
        <taxon>Viridiplantae</taxon>
        <taxon>Streptophyta</taxon>
        <taxon>Embryophyta</taxon>
        <taxon>Tracheophyta</taxon>
        <taxon>Spermatophyta</taxon>
        <taxon>Magnoliopsida</taxon>
        <taxon>eudicotyledons</taxon>
        <taxon>Gunneridae</taxon>
        <taxon>Pentapetalae</taxon>
        <taxon>asterids</taxon>
        <taxon>Ericales</taxon>
        <taxon>Ericaceae</taxon>
        <taxon>Ericoideae</taxon>
        <taxon>Rhodoreae</taxon>
        <taxon>Rhododendron</taxon>
    </lineage>
</organism>
<comment type="caution">
    <text evidence="1">The sequence shown here is derived from an EMBL/GenBank/DDBJ whole genome shotgun (WGS) entry which is preliminary data.</text>
</comment>
<keyword evidence="2" id="KW-1185">Reference proteome</keyword>
<name>A0ACC0MUS7_RHOML</name>
<gene>
    <name evidence="1" type="ORF">RHMOL_Rhmol08G0292400</name>
</gene>
<reference evidence="1" key="1">
    <citation type="submission" date="2022-02" db="EMBL/GenBank/DDBJ databases">
        <title>Plant Genome Project.</title>
        <authorList>
            <person name="Zhang R.-G."/>
        </authorList>
    </citation>
    <scope>NUCLEOTIDE SEQUENCE</scope>
    <source>
        <strain evidence="1">AT1</strain>
    </source>
</reference>
<dbReference type="EMBL" id="CM046395">
    <property type="protein sequence ID" value="KAI8544384.1"/>
    <property type="molecule type" value="Genomic_DNA"/>
</dbReference>